<protein>
    <submittedName>
        <fullName evidence="1">Uncharacterized protein</fullName>
    </submittedName>
</protein>
<accession>A0AAE1Q4N6</accession>
<dbReference type="AlphaFoldDB" id="A0AAE1Q4N6"/>
<evidence type="ECO:0000313" key="2">
    <source>
        <dbReference type="Proteomes" id="UP001292094"/>
    </source>
</evidence>
<comment type="caution">
    <text evidence="1">The sequence shown here is derived from an EMBL/GenBank/DDBJ whole genome shotgun (WGS) entry which is preliminary data.</text>
</comment>
<dbReference type="Proteomes" id="UP001292094">
    <property type="component" value="Unassembled WGS sequence"/>
</dbReference>
<reference evidence="1" key="1">
    <citation type="submission" date="2023-11" db="EMBL/GenBank/DDBJ databases">
        <title>Genome assemblies of two species of porcelain crab, Petrolisthes cinctipes and Petrolisthes manimaculis (Anomura: Porcellanidae).</title>
        <authorList>
            <person name="Angst P."/>
        </authorList>
    </citation>
    <scope>NUCLEOTIDE SEQUENCE</scope>
    <source>
        <strain evidence="1">PB745_02</strain>
        <tissue evidence="1">Gill</tissue>
    </source>
</reference>
<name>A0AAE1Q4N6_9EUCA</name>
<sequence>MDTYIDNFTDEPHEDYLAEVIGDESRSDFGQNRYSESDDSEDENIIDEEWLPRRNKKPLVRDRLSNSEHHLCYAHGLHLAVCDVLYNKKVSSKCHVYGCDSNYTTDERPDTAHEDVTTAEVGVDDCTDSDDGEYDETGGDLTTTLVMENHYDANLRQQIDLKDTSNGYECDISIASIIAKVRTAVKIFRKSPLKNEILQKDLFQQATASADSILPEVSS</sequence>
<proteinExistence type="predicted"/>
<evidence type="ECO:0000313" key="1">
    <source>
        <dbReference type="EMBL" id="KAK4320190.1"/>
    </source>
</evidence>
<organism evidence="1 2">
    <name type="scientific">Petrolisthes manimaculis</name>
    <dbReference type="NCBI Taxonomy" id="1843537"/>
    <lineage>
        <taxon>Eukaryota</taxon>
        <taxon>Metazoa</taxon>
        <taxon>Ecdysozoa</taxon>
        <taxon>Arthropoda</taxon>
        <taxon>Crustacea</taxon>
        <taxon>Multicrustacea</taxon>
        <taxon>Malacostraca</taxon>
        <taxon>Eumalacostraca</taxon>
        <taxon>Eucarida</taxon>
        <taxon>Decapoda</taxon>
        <taxon>Pleocyemata</taxon>
        <taxon>Anomura</taxon>
        <taxon>Galatheoidea</taxon>
        <taxon>Porcellanidae</taxon>
        <taxon>Petrolisthes</taxon>
    </lineage>
</organism>
<gene>
    <name evidence="1" type="ORF">Pmani_008953</name>
</gene>
<dbReference type="EMBL" id="JAWZYT010000686">
    <property type="protein sequence ID" value="KAK4320190.1"/>
    <property type="molecule type" value="Genomic_DNA"/>
</dbReference>
<keyword evidence="2" id="KW-1185">Reference proteome</keyword>